<feature type="compositionally biased region" description="Gly residues" evidence="1">
    <location>
        <begin position="151"/>
        <end position="168"/>
    </location>
</feature>
<evidence type="ECO:0000313" key="2">
    <source>
        <dbReference type="EMBL" id="KAG2429195.1"/>
    </source>
</evidence>
<proteinExistence type="predicted"/>
<evidence type="ECO:0000313" key="3">
    <source>
        <dbReference type="Proteomes" id="UP000613740"/>
    </source>
</evidence>
<gene>
    <name evidence="2" type="ORF">HYH02_014128</name>
</gene>
<reference evidence="2" key="1">
    <citation type="journal article" date="2020" name="bioRxiv">
        <title>Comparative genomics of Chlamydomonas.</title>
        <authorList>
            <person name="Craig R.J."/>
            <person name="Hasan A.R."/>
            <person name="Ness R.W."/>
            <person name="Keightley P.D."/>
        </authorList>
    </citation>
    <scope>NUCLEOTIDE SEQUENCE</scope>
    <source>
        <strain evidence="2">CCAP 11/173</strain>
    </source>
</reference>
<protein>
    <submittedName>
        <fullName evidence="2">Uncharacterized protein</fullName>
    </submittedName>
</protein>
<keyword evidence="3" id="KW-1185">Reference proteome</keyword>
<feature type="compositionally biased region" description="Low complexity" evidence="1">
    <location>
        <begin position="135"/>
        <end position="150"/>
    </location>
</feature>
<comment type="caution">
    <text evidence="2">The sequence shown here is derived from an EMBL/GenBank/DDBJ whole genome shotgun (WGS) entry which is preliminary data.</text>
</comment>
<feature type="region of interest" description="Disordered" evidence="1">
    <location>
        <begin position="95"/>
        <end position="171"/>
    </location>
</feature>
<dbReference type="OrthoDB" id="18412at2759"/>
<dbReference type="AlphaFoldDB" id="A0A835SYN8"/>
<accession>A0A835SYN8</accession>
<feature type="compositionally biased region" description="Low complexity" evidence="1">
    <location>
        <begin position="96"/>
        <end position="126"/>
    </location>
</feature>
<evidence type="ECO:0000256" key="1">
    <source>
        <dbReference type="SAM" id="MobiDB-lite"/>
    </source>
</evidence>
<sequence length="264" mass="25846">MSDKADLNLDVAAVSGVDGAVLASLKVGQRLHLVKGDGHESFYFQTEAGVQLAPLGDPGVAARFPLSKVIVRALKREAGTGTIQQLQVRVYRSDEAPGSNSAAGASTSAPGATAAAAHQPGVPATAAGGGGGAGSANAALPSEAGPSAAGAAGGGGGGGGGGGDGSTGDGIAAADEAEYKLRREQYLALAGNPELRQLLSDPRLQGVLGRIDGAADREKALAAQLESPDFQGFVSQVLMSLGPDRVPATAATAAAVEMRAAGGR</sequence>
<dbReference type="Proteomes" id="UP000613740">
    <property type="component" value="Unassembled WGS sequence"/>
</dbReference>
<dbReference type="EMBL" id="JAEHOD010000087">
    <property type="protein sequence ID" value="KAG2429195.1"/>
    <property type="molecule type" value="Genomic_DNA"/>
</dbReference>
<organism evidence="2 3">
    <name type="scientific">Chlamydomonas schloesseri</name>
    <dbReference type="NCBI Taxonomy" id="2026947"/>
    <lineage>
        <taxon>Eukaryota</taxon>
        <taxon>Viridiplantae</taxon>
        <taxon>Chlorophyta</taxon>
        <taxon>core chlorophytes</taxon>
        <taxon>Chlorophyceae</taxon>
        <taxon>CS clade</taxon>
        <taxon>Chlamydomonadales</taxon>
        <taxon>Chlamydomonadaceae</taxon>
        <taxon>Chlamydomonas</taxon>
    </lineage>
</organism>
<name>A0A835SYN8_9CHLO</name>